<organism evidence="2 3">
    <name type="scientific">Streptomyces similanensis</name>
    <dbReference type="NCBI Taxonomy" id="1274988"/>
    <lineage>
        <taxon>Bacteria</taxon>
        <taxon>Bacillati</taxon>
        <taxon>Actinomycetota</taxon>
        <taxon>Actinomycetes</taxon>
        <taxon>Kitasatosporales</taxon>
        <taxon>Streptomycetaceae</taxon>
        <taxon>Streptomyces</taxon>
    </lineage>
</organism>
<name>A0ABP9JZT9_9ACTN</name>
<sequence>MDVRLGEGLHDRRDRPFLVRPDPDPERGVQVGAGDLLQAGRGGPGGAVGGGDGRHARTIDGAGLGTPADIPARPARPPQPRCR</sequence>
<dbReference type="EMBL" id="BAABKC010000013">
    <property type="protein sequence ID" value="GAA5046667.1"/>
    <property type="molecule type" value="Genomic_DNA"/>
</dbReference>
<evidence type="ECO:0000313" key="2">
    <source>
        <dbReference type="EMBL" id="GAA5046667.1"/>
    </source>
</evidence>
<feature type="compositionally biased region" description="Gly residues" evidence="1">
    <location>
        <begin position="40"/>
        <end position="51"/>
    </location>
</feature>
<feature type="region of interest" description="Disordered" evidence="1">
    <location>
        <begin position="1"/>
        <end position="83"/>
    </location>
</feature>
<accession>A0ABP9JZT9</accession>
<evidence type="ECO:0000313" key="3">
    <source>
        <dbReference type="Proteomes" id="UP001500124"/>
    </source>
</evidence>
<feature type="compositionally biased region" description="Pro residues" evidence="1">
    <location>
        <begin position="74"/>
        <end position="83"/>
    </location>
</feature>
<proteinExistence type="predicted"/>
<dbReference type="Proteomes" id="UP001500124">
    <property type="component" value="Unassembled WGS sequence"/>
</dbReference>
<reference evidence="3" key="1">
    <citation type="journal article" date="2019" name="Int. J. Syst. Evol. Microbiol.">
        <title>The Global Catalogue of Microorganisms (GCM) 10K type strain sequencing project: providing services to taxonomists for standard genome sequencing and annotation.</title>
        <authorList>
            <consortium name="The Broad Institute Genomics Platform"/>
            <consortium name="The Broad Institute Genome Sequencing Center for Infectious Disease"/>
            <person name="Wu L."/>
            <person name="Ma J."/>
        </authorList>
    </citation>
    <scope>NUCLEOTIDE SEQUENCE [LARGE SCALE GENOMIC DNA]</scope>
    <source>
        <strain evidence="3">JCM 18410</strain>
    </source>
</reference>
<protein>
    <submittedName>
        <fullName evidence="2">Uncharacterized protein</fullName>
    </submittedName>
</protein>
<feature type="compositionally biased region" description="Basic and acidic residues" evidence="1">
    <location>
        <begin position="1"/>
        <end position="27"/>
    </location>
</feature>
<gene>
    <name evidence="2" type="ORF">GCM10023336_11440</name>
</gene>
<keyword evidence="3" id="KW-1185">Reference proteome</keyword>
<comment type="caution">
    <text evidence="2">The sequence shown here is derived from an EMBL/GenBank/DDBJ whole genome shotgun (WGS) entry which is preliminary data.</text>
</comment>
<evidence type="ECO:0000256" key="1">
    <source>
        <dbReference type="SAM" id="MobiDB-lite"/>
    </source>
</evidence>